<dbReference type="Proteomes" id="UP000260644">
    <property type="component" value="Unassembled WGS sequence"/>
</dbReference>
<sequence>MVFIVILFVLIIFMVVKFLTVFFHELGHALPALKYSRMPVIIYIGSWGDPNGCIYLSSRNLDIYIKRNPLAWFRGLCMFDPEYLTLKQHIILVLAGPIFSFLVAGVATTIAILFDMHGSLKLISGLFLLSAIIDLFHNLYPRTIILSDYRIIRTDGRILIDLLHDYFSEKAMMKSNKKRKNNIRRM</sequence>
<gene>
    <name evidence="2" type="ORF">DVR12_14655</name>
</gene>
<evidence type="ECO:0008006" key="4">
    <source>
        <dbReference type="Google" id="ProtNLM"/>
    </source>
</evidence>
<feature type="transmembrane region" description="Helical" evidence="1">
    <location>
        <begin position="90"/>
        <end position="114"/>
    </location>
</feature>
<dbReference type="EMBL" id="QPMM01000007">
    <property type="protein sequence ID" value="RFS21889.1"/>
    <property type="molecule type" value="Genomic_DNA"/>
</dbReference>
<keyword evidence="1" id="KW-0812">Transmembrane</keyword>
<keyword evidence="1" id="KW-1133">Transmembrane helix</keyword>
<name>A0A3E1Y8W2_9BACT</name>
<feature type="transmembrane region" description="Helical" evidence="1">
    <location>
        <begin position="120"/>
        <end position="140"/>
    </location>
</feature>
<reference evidence="2 3" key="1">
    <citation type="submission" date="2018-07" db="EMBL/GenBank/DDBJ databases">
        <title>Chitinophaga K2CV101002-2 sp. nov., isolated from a monsoon evergreen broad-leaved forest soil.</title>
        <authorList>
            <person name="Lv Y."/>
        </authorList>
    </citation>
    <scope>NUCLEOTIDE SEQUENCE [LARGE SCALE GENOMIC DNA]</scope>
    <source>
        <strain evidence="2 3">GDMCC 1.1288</strain>
    </source>
</reference>
<accession>A0A3E1Y8W2</accession>
<feature type="transmembrane region" description="Helical" evidence="1">
    <location>
        <begin position="6"/>
        <end position="27"/>
    </location>
</feature>
<evidence type="ECO:0000313" key="2">
    <source>
        <dbReference type="EMBL" id="RFS21889.1"/>
    </source>
</evidence>
<dbReference type="AlphaFoldDB" id="A0A3E1Y8W2"/>
<proteinExistence type="predicted"/>
<keyword evidence="3" id="KW-1185">Reference proteome</keyword>
<organism evidence="2 3">
    <name type="scientific">Chitinophaga silvatica</name>
    <dbReference type="NCBI Taxonomy" id="2282649"/>
    <lineage>
        <taxon>Bacteria</taxon>
        <taxon>Pseudomonadati</taxon>
        <taxon>Bacteroidota</taxon>
        <taxon>Chitinophagia</taxon>
        <taxon>Chitinophagales</taxon>
        <taxon>Chitinophagaceae</taxon>
        <taxon>Chitinophaga</taxon>
    </lineage>
</organism>
<evidence type="ECO:0000256" key="1">
    <source>
        <dbReference type="SAM" id="Phobius"/>
    </source>
</evidence>
<keyword evidence="1" id="KW-0472">Membrane</keyword>
<protein>
    <recommendedName>
        <fullName evidence="4">Peptidase M50 domain-containing protein</fullName>
    </recommendedName>
</protein>
<evidence type="ECO:0000313" key="3">
    <source>
        <dbReference type="Proteomes" id="UP000260644"/>
    </source>
</evidence>
<comment type="caution">
    <text evidence="2">The sequence shown here is derived from an EMBL/GenBank/DDBJ whole genome shotgun (WGS) entry which is preliminary data.</text>
</comment>